<dbReference type="OrthoDB" id="516800at2"/>
<organism evidence="1 2">
    <name type="scientific">Scytonema hofmannii PCC 7110</name>
    <dbReference type="NCBI Taxonomy" id="128403"/>
    <lineage>
        <taxon>Bacteria</taxon>
        <taxon>Bacillati</taxon>
        <taxon>Cyanobacteriota</taxon>
        <taxon>Cyanophyceae</taxon>
        <taxon>Nostocales</taxon>
        <taxon>Scytonemataceae</taxon>
        <taxon>Scytonema</taxon>
    </lineage>
</organism>
<dbReference type="STRING" id="128403.WA1_21045"/>
<evidence type="ECO:0000313" key="1">
    <source>
        <dbReference type="EMBL" id="KYC42454.1"/>
    </source>
</evidence>
<name>A0A139XCN3_9CYAN</name>
<dbReference type="EMBL" id="ANNX02000020">
    <property type="protein sequence ID" value="KYC42454.1"/>
    <property type="molecule type" value="Genomic_DNA"/>
</dbReference>
<evidence type="ECO:0000313" key="2">
    <source>
        <dbReference type="Proteomes" id="UP000076925"/>
    </source>
</evidence>
<dbReference type="AlphaFoldDB" id="A0A139XCN3"/>
<accession>A0A139XCN3</accession>
<dbReference type="Pfam" id="PF08814">
    <property type="entry name" value="XisH"/>
    <property type="match status" value="1"/>
</dbReference>
<dbReference type="Gene3D" id="3.40.1350.10">
    <property type="match status" value="1"/>
</dbReference>
<proteinExistence type="predicted"/>
<evidence type="ECO:0008006" key="3">
    <source>
        <dbReference type="Google" id="ProtNLM"/>
    </source>
</evidence>
<dbReference type="InterPro" id="IPR014919">
    <property type="entry name" value="XisH"/>
</dbReference>
<reference evidence="1 2" key="1">
    <citation type="journal article" date="2013" name="Genome Biol. Evol.">
        <title>Genomes of Stigonematalean cyanobacteria (subsection V) and the evolution of oxygenic photosynthesis from prokaryotes to plastids.</title>
        <authorList>
            <person name="Dagan T."/>
            <person name="Roettger M."/>
            <person name="Stucken K."/>
            <person name="Landan G."/>
            <person name="Koch R."/>
            <person name="Major P."/>
            <person name="Gould S.B."/>
            <person name="Goremykin V.V."/>
            <person name="Rippka R."/>
            <person name="Tandeau de Marsac N."/>
            <person name="Gugger M."/>
            <person name="Lockhart P.J."/>
            <person name="Allen J.F."/>
            <person name="Brune I."/>
            <person name="Maus I."/>
            <person name="Puhler A."/>
            <person name="Martin W.F."/>
        </authorList>
    </citation>
    <scope>NUCLEOTIDE SEQUENCE [LARGE SCALE GENOMIC DNA]</scope>
    <source>
        <strain evidence="1 2">PCC 7110</strain>
    </source>
</reference>
<dbReference type="InterPro" id="IPR011856">
    <property type="entry name" value="tRNA_endonuc-like_dom_sf"/>
</dbReference>
<keyword evidence="2" id="KW-1185">Reference proteome</keyword>
<dbReference type="Proteomes" id="UP000076925">
    <property type="component" value="Unassembled WGS sequence"/>
</dbReference>
<dbReference type="GO" id="GO:0003676">
    <property type="term" value="F:nucleic acid binding"/>
    <property type="evidence" value="ECO:0007669"/>
    <property type="project" value="InterPro"/>
</dbReference>
<dbReference type="InterPro" id="IPR011335">
    <property type="entry name" value="Restrct_endonuc-II-like"/>
</dbReference>
<protein>
    <recommendedName>
        <fullName evidence="3">Fatty-acid oxidation protein subunit alpha</fullName>
    </recommendedName>
</protein>
<dbReference type="RefSeq" id="WP_017747598.1">
    <property type="nucleotide sequence ID" value="NZ_KQ976354.1"/>
</dbReference>
<dbReference type="CDD" id="cd22366">
    <property type="entry name" value="XisH-like"/>
    <property type="match status" value="1"/>
</dbReference>
<sequence length="141" mass="16140">MAKDKLHDIVEAALVKDGWINIKSITLNYEGTDLNVDIIADKLISAEKENLQIVVEVKSFGNPSVTYDFHQALGQYLHYRMALGYLGINRIPYLALPEVIYTNYLTQPFFQDSISLHCVNLFTIDTQRLEIVRWNPSLLLP</sequence>
<comment type="caution">
    <text evidence="1">The sequence shown here is derived from an EMBL/GenBank/DDBJ whole genome shotgun (WGS) entry which is preliminary data.</text>
</comment>
<gene>
    <name evidence="1" type="ORF">WA1_21045</name>
</gene>
<dbReference type="SUPFAM" id="SSF52980">
    <property type="entry name" value="Restriction endonuclease-like"/>
    <property type="match status" value="1"/>
</dbReference>